<dbReference type="GeneID" id="36582811"/>
<sequence length="203" mass="23251">ISTTHLQNLTEIFVKYNVYERLRVHLIHGHTKVVAGNVILGHSFIEPSGRWAKLIRIEEVNLADIYGHIFKLVDGGRFIAYEYIKGKASPLPDLFEVNSTFLLELAEYLITNNLLKLIGLQVIDPNPIYILELILPQRTIILDVSSTGWKFESKDSKLYIYQANKTYGQYTNGHDIYNKGSPYPKLETFEDIKNILIEVGILD</sequence>
<dbReference type="OrthoDB" id="2322999at2759"/>
<organism evidence="1 2">
    <name type="scientific">Hyaloscypha bicolor E</name>
    <dbReference type="NCBI Taxonomy" id="1095630"/>
    <lineage>
        <taxon>Eukaryota</taxon>
        <taxon>Fungi</taxon>
        <taxon>Dikarya</taxon>
        <taxon>Ascomycota</taxon>
        <taxon>Pezizomycotina</taxon>
        <taxon>Leotiomycetes</taxon>
        <taxon>Helotiales</taxon>
        <taxon>Hyaloscyphaceae</taxon>
        <taxon>Hyaloscypha</taxon>
        <taxon>Hyaloscypha bicolor</taxon>
    </lineage>
</organism>
<keyword evidence="2" id="KW-1185">Reference proteome</keyword>
<accession>A0A2J6TBZ8</accession>
<feature type="non-terminal residue" evidence="1">
    <location>
        <position position="1"/>
    </location>
</feature>
<dbReference type="AlphaFoldDB" id="A0A2J6TBZ8"/>
<dbReference type="Proteomes" id="UP000235371">
    <property type="component" value="Unassembled WGS sequence"/>
</dbReference>
<proteinExistence type="predicted"/>
<dbReference type="EMBL" id="KZ613790">
    <property type="protein sequence ID" value="PMD60551.1"/>
    <property type="molecule type" value="Genomic_DNA"/>
</dbReference>
<dbReference type="RefSeq" id="XP_024737455.1">
    <property type="nucleotide sequence ID" value="XM_024874731.1"/>
</dbReference>
<gene>
    <name evidence="1" type="ORF">K444DRAFT_528535</name>
</gene>
<evidence type="ECO:0000313" key="1">
    <source>
        <dbReference type="EMBL" id="PMD60551.1"/>
    </source>
</evidence>
<protein>
    <submittedName>
        <fullName evidence="1">Uncharacterized protein</fullName>
    </submittedName>
</protein>
<name>A0A2J6TBZ8_9HELO</name>
<evidence type="ECO:0000313" key="2">
    <source>
        <dbReference type="Proteomes" id="UP000235371"/>
    </source>
</evidence>
<dbReference type="InParanoid" id="A0A2J6TBZ8"/>
<reference evidence="1" key="1">
    <citation type="submission" date="2016-04" db="EMBL/GenBank/DDBJ databases">
        <title>A degradative enzymes factory behind the ericoid mycorrhizal symbiosis.</title>
        <authorList>
            <consortium name="DOE Joint Genome Institute"/>
            <person name="Martino E."/>
            <person name="Morin E."/>
            <person name="Grelet G."/>
            <person name="Kuo A."/>
            <person name="Kohler A."/>
            <person name="Daghino S."/>
            <person name="Barry K."/>
            <person name="Choi C."/>
            <person name="Cichocki N."/>
            <person name="Clum A."/>
            <person name="Copeland A."/>
            <person name="Hainaut M."/>
            <person name="Haridas S."/>
            <person name="Labutti K."/>
            <person name="Lindquist E."/>
            <person name="Lipzen A."/>
            <person name="Khouja H.-R."/>
            <person name="Murat C."/>
            <person name="Ohm R."/>
            <person name="Olson A."/>
            <person name="Spatafora J."/>
            <person name="Veneault-Fourrey C."/>
            <person name="Henrissat B."/>
            <person name="Grigoriev I."/>
            <person name="Martin F."/>
            <person name="Perotto S."/>
        </authorList>
    </citation>
    <scope>NUCLEOTIDE SEQUENCE [LARGE SCALE GENOMIC DNA]</scope>
    <source>
        <strain evidence="1">E</strain>
    </source>
</reference>